<sequence>KCVMLDAMSAEHRHKIILTINSTENSNMFSSNGLSFNSTSGSIFIAFKQGIFGNIDHLSIIGHRHNIKHYGVSFFDLDNDKIDERLLKVDSHEIFSVDNVAAIRIVFLDTNDNRNINHVQLSIRGCFFRIPNFETTQMTTMTTTKRPEYCHAIDLMNKLYVKRLIARAGGTLAIPELFNATQKDNHSIYFILEFKKDILVRHIQNISILTTNHRVEQIRVELLDENRQLLKRIDLSVFKQILNTNLYFPTHPTYIQYLKVIITRGKPTRNIYWSIVGCFDRINKVKPTEKISKQQLWTVKCLHSNIMAGRNGYHPRKFLTPYITGTPLPIGENFKNVMTGSMGISYSERQKPIILEVDFPSGIVGRLFEVGIRSSNVYRILVQLRELPNSILYTLTSPHYNKTDKKNSNPRLTGFPPVHCSGIRVILLDTIDGLPPRHVNIFTNGCFYKSSVKYTSISTTRSIKKAMQQSKTTCKIIIETLYAKHYFICFLLAKLKSLCKYSEWTRWEHCSVSCGNGVQTRARNQLSGRGVTFKFKKIY</sequence>
<protein>
    <submittedName>
        <fullName evidence="1">Uncharacterized protein</fullName>
    </submittedName>
</protein>
<name>A0A820PZS1_9BILA</name>
<organism evidence="1 2">
    <name type="scientific">Rotaria magnacalcarata</name>
    <dbReference type="NCBI Taxonomy" id="392030"/>
    <lineage>
        <taxon>Eukaryota</taxon>
        <taxon>Metazoa</taxon>
        <taxon>Spiralia</taxon>
        <taxon>Gnathifera</taxon>
        <taxon>Rotifera</taxon>
        <taxon>Eurotatoria</taxon>
        <taxon>Bdelloidea</taxon>
        <taxon>Philodinida</taxon>
        <taxon>Philodinidae</taxon>
        <taxon>Rotaria</taxon>
    </lineage>
</organism>
<gene>
    <name evidence="1" type="ORF">OVN521_LOCUS35577</name>
</gene>
<comment type="caution">
    <text evidence="1">The sequence shown here is derived from an EMBL/GenBank/DDBJ whole genome shotgun (WGS) entry which is preliminary data.</text>
</comment>
<evidence type="ECO:0000313" key="1">
    <source>
        <dbReference type="EMBL" id="CAF4412755.1"/>
    </source>
</evidence>
<evidence type="ECO:0000313" key="2">
    <source>
        <dbReference type="Proteomes" id="UP000663866"/>
    </source>
</evidence>
<reference evidence="1" key="1">
    <citation type="submission" date="2021-02" db="EMBL/GenBank/DDBJ databases">
        <authorList>
            <person name="Nowell W R."/>
        </authorList>
    </citation>
    <scope>NUCLEOTIDE SEQUENCE</scope>
</reference>
<dbReference type="InterPro" id="IPR036383">
    <property type="entry name" value="TSP1_rpt_sf"/>
</dbReference>
<dbReference type="EMBL" id="CAJOBG010041787">
    <property type="protein sequence ID" value="CAF4412755.1"/>
    <property type="molecule type" value="Genomic_DNA"/>
</dbReference>
<dbReference type="SUPFAM" id="SSF82895">
    <property type="entry name" value="TSP-1 type 1 repeat"/>
    <property type="match status" value="1"/>
</dbReference>
<proteinExistence type="predicted"/>
<dbReference type="Gene3D" id="2.20.100.10">
    <property type="entry name" value="Thrombospondin type-1 (TSP1) repeat"/>
    <property type="match status" value="1"/>
</dbReference>
<keyword evidence="2" id="KW-1185">Reference proteome</keyword>
<dbReference type="InterPro" id="IPR000884">
    <property type="entry name" value="TSP1_rpt"/>
</dbReference>
<accession>A0A820PZS1</accession>
<feature type="non-terminal residue" evidence="1">
    <location>
        <position position="1"/>
    </location>
</feature>
<dbReference type="Pfam" id="PF00090">
    <property type="entry name" value="TSP_1"/>
    <property type="match status" value="1"/>
</dbReference>
<dbReference type="Proteomes" id="UP000663866">
    <property type="component" value="Unassembled WGS sequence"/>
</dbReference>
<dbReference type="AlphaFoldDB" id="A0A820PZS1"/>
<dbReference type="PROSITE" id="PS50092">
    <property type="entry name" value="TSP1"/>
    <property type="match status" value="1"/>
</dbReference>